<evidence type="ECO:0000256" key="1">
    <source>
        <dbReference type="ARBA" id="ARBA00023002"/>
    </source>
</evidence>
<evidence type="ECO:0000313" key="3">
    <source>
        <dbReference type="EMBL" id="WWX25481.1"/>
    </source>
</evidence>
<evidence type="ECO:0000259" key="2">
    <source>
        <dbReference type="Pfam" id="PF01058"/>
    </source>
</evidence>
<dbReference type="Proteomes" id="UP001375370">
    <property type="component" value="Chromosome"/>
</dbReference>
<dbReference type="RefSeq" id="WP_338737672.1">
    <property type="nucleotide sequence ID" value="NZ_CP146612.1"/>
</dbReference>
<sequence>MKPRVAFFDFTSCEGCQLDALNLEPAELLDLLGAVDIVNFREVKTDRSEEYDIAFIEGSITRESEIARLQDMREKAKVLVALGACACTGGVNCLKNAYETEDLLKGVYGECAGYYNSIPARPVNAVVTVDAYIRGCPPTTAEFVKVVKAMLLGKKPDLPNYPVCTECRQAGNVCVFQRGGTCIGPVTRAGCDALCVSAGRFCWGCRGLVDDPNTGSEKDVLTRYGLTVDQILEHFRIYNSCSEASQCQK</sequence>
<keyword evidence="4" id="KW-1185">Reference proteome</keyword>
<dbReference type="SUPFAM" id="SSF56770">
    <property type="entry name" value="HydA/Nqo6-like"/>
    <property type="match status" value="1"/>
</dbReference>
<reference evidence="3 4" key="1">
    <citation type="submission" date="2024-03" db="EMBL/GenBank/DDBJ databases">
        <title>A Dehalogenimonas Isolated from Estuarine Sediments Dihaloeliminates Chlorinated Alkanes.</title>
        <authorList>
            <person name="Yang Y."/>
            <person name="Wang H."/>
        </authorList>
    </citation>
    <scope>NUCLEOTIDE SEQUENCE [LARGE SCALE GENOMIC DNA]</scope>
    <source>
        <strain evidence="3 4">W</strain>
    </source>
</reference>
<protein>
    <submittedName>
        <fullName evidence="3">NADH:ubiquinone oxidoreductase</fullName>
    </submittedName>
</protein>
<dbReference type="Gene3D" id="3.40.50.700">
    <property type="entry name" value="NADH:ubiquinone oxidoreductase-like, 20kDa subunit"/>
    <property type="match status" value="1"/>
</dbReference>
<accession>A0ABZ2J3K1</accession>
<evidence type="ECO:0000313" key="4">
    <source>
        <dbReference type="Proteomes" id="UP001375370"/>
    </source>
</evidence>
<dbReference type="EMBL" id="CP146612">
    <property type="protein sequence ID" value="WWX25481.1"/>
    <property type="molecule type" value="Genomic_DNA"/>
</dbReference>
<proteinExistence type="predicted"/>
<organism evidence="3 4">
    <name type="scientific">Candidatus Dehalogenimonas loeffleri</name>
    <dbReference type="NCBI Taxonomy" id="3127115"/>
    <lineage>
        <taxon>Bacteria</taxon>
        <taxon>Bacillati</taxon>
        <taxon>Chloroflexota</taxon>
        <taxon>Dehalococcoidia</taxon>
        <taxon>Dehalococcoidales</taxon>
        <taxon>Dehalococcoidaceae</taxon>
        <taxon>Dehalogenimonas</taxon>
    </lineage>
</organism>
<gene>
    <name evidence="3" type="ORF">V8247_00490</name>
</gene>
<dbReference type="InterPro" id="IPR006137">
    <property type="entry name" value="NADH_UbQ_OxRdtase-like_20kDa"/>
</dbReference>
<keyword evidence="1" id="KW-0560">Oxidoreductase</keyword>
<dbReference type="Pfam" id="PF01058">
    <property type="entry name" value="Oxidored_q6"/>
    <property type="match status" value="1"/>
</dbReference>
<dbReference type="InterPro" id="IPR051349">
    <property type="entry name" value="Hydrogenase_assoc-protein"/>
</dbReference>
<dbReference type="PANTHER" id="PTHR42845">
    <property type="entry name" value="COENZYME F420-REDUCING HYDROGENASE, GAMMA SUBUNIT"/>
    <property type="match status" value="1"/>
</dbReference>
<dbReference type="PANTHER" id="PTHR42845:SF1">
    <property type="entry name" value="HYDROGENASE SMALL SUBUNIT"/>
    <property type="match status" value="1"/>
</dbReference>
<dbReference type="InterPro" id="IPR037024">
    <property type="entry name" value="NiFe_Hase_small_N_sf"/>
</dbReference>
<feature type="domain" description="NADH:ubiquinone oxidoreductase-like 20kDa subunit" evidence="2">
    <location>
        <begin position="13"/>
        <end position="149"/>
    </location>
</feature>
<name>A0ABZ2J3K1_9CHLR</name>